<reference evidence="4" key="1">
    <citation type="submission" date="2021-02" db="EMBL/GenBank/DDBJ databases">
        <authorList>
            <person name="Dougan E. K."/>
            <person name="Rhodes N."/>
            <person name="Thang M."/>
            <person name="Chan C."/>
        </authorList>
    </citation>
    <scope>NUCLEOTIDE SEQUENCE</scope>
</reference>
<evidence type="ECO:0000256" key="1">
    <source>
        <dbReference type="ARBA" id="ARBA00022737"/>
    </source>
</evidence>
<dbReference type="Pfam" id="PF13499">
    <property type="entry name" value="EF-hand_7"/>
    <property type="match status" value="2"/>
</dbReference>
<keyword evidence="2" id="KW-0106">Calcium</keyword>
<evidence type="ECO:0000259" key="3">
    <source>
        <dbReference type="PROSITE" id="PS50222"/>
    </source>
</evidence>
<dbReference type="AlphaFoldDB" id="A0A813HCQ7"/>
<dbReference type="InterPro" id="IPR011992">
    <property type="entry name" value="EF-hand-dom_pair"/>
</dbReference>
<feature type="domain" description="EF-hand" evidence="3">
    <location>
        <begin position="139"/>
        <end position="174"/>
    </location>
</feature>
<evidence type="ECO:0000313" key="4">
    <source>
        <dbReference type="EMBL" id="CAE8635702.1"/>
    </source>
</evidence>
<accession>A0A813HCQ7</accession>
<dbReference type="PROSITE" id="PS00018">
    <property type="entry name" value="EF_HAND_1"/>
    <property type="match status" value="3"/>
</dbReference>
<dbReference type="InterPro" id="IPR001751">
    <property type="entry name" value="S100/CaBP7/8-like_CS"/>
</dbReference>
<comment type="caution">
    <text evidence="4">The sequence shown here is derived from an EMBL/GenBank/DDBJ whole genome shotgun (WGS) entry which is preliminary data.</text>
</comment>
<evidence type="ECO:0000313" key="5">
    <source>
        <dbReference type="Proteomes" id="UP000626109"/>
    </source>
</evidence>
<dbReference type="SMART" id="SM00054">
    <property type="entry name" value="EFh"/>
    <property type="match status" value="4"/>
</dbReference>
<proteinExistence type="predicted"/>
<evidence type="ECO:0000256" key="2">
    <source>
        <dbReference type="ARBA" id="ARBA00022837"/>
    </source>
</evidence>
<keyword evidence="1" id="KW-0677">Repeat</keyword>
<dbReference type="PANTHER" id="PTHR23050">
    <property type="entry name" value="CALCIUM BINDING PROTEIN"/>
    <property type="match status" value="1"/>
</dbReference>
<dbReference type="InterPro" id="IPR050145">
    <property type="entry name" value="Centrin_CML-like"/>
</dbReference>
<name>A0A813HCQ7_POLGL</name>
<dbReference type="CDD" id="cd00051">
    <property type="entry name" value="EFh"/>
    <property type="match status" value="1"/>
</dbReference>
<dbReference type="GO" id="GO:0005509">
    <property type="term" value="F:calcium ion binding"/>
    <property type="evidence" value="ECO:0007669"/>
    <property type="project" value="InterPro"/>
</dbReference>
<feature type="domain" description="EF-hand" evidence="3">
    <location>
        <begin position="103"/>
        <end position="138"/>
    </location>
</feature>
<dbReference type="EMBL" id="CAJNNW010001180">
    <property type="protein sequence ID" value="CAE8635702.1"/>
    <property type="molecule type" value="Genomic_DNA"/>
</dbReference>
<gene>
    <name evidence="4" type="ORF">PGLA2088_LOCUS1505</name>
</gene>
<dbReference type="Proteomes" id="UP000626109">
    <property type="component" value="Unassembled WGS sequence"/>
</dbReference>
<organism evidence="4 5">
    <name type="scientific">Polarella glacialis</name>
    <name type="common">Dinoflagellate</name>
    <dbReference type="NCBI Taxonomy" id="89957"/>
    <lineage>
        <taxon>Eukaryota</taxon>
        <taxon>Sar</taxon>
        <taxon>Alveolata</taxon>
        <taxon>Dinophyceae</taxon>
        <taxon>Suessiales</taxon>
        <taxon>Suessiaceae</taxon>
        <taxon>Polarella</taxon>
    </lineage>
</organism>
<feature type="domain" description="EF-hand" evidence="3">
    <location>
        <begin position="222"/>
        <end position="256"/>
    </location>
</feature>
<sequence length="256" mass="27910">MMLALSSPASQTEQELQGTLKWSYPVALPGHQAVTVGSIKPCSQAHAEPLHRPPGASVGMLLSAGQALEGTSEFRPVKPLPFAETQALPLAEKQATCKLGKDLRNVILKQTFDGADKDKSGRLSKRELGLLLRRVMPQMSGTGLNSAWLAADADHDGSVTFEEFLEWLESEAQAVISDALTRATGDTGGAMLAIFGMWDTDKKGTITRERMHRVIGKTGFKLSARDFDQLFDALDKDNDGTISYQEFTQFIFPPEE</sequence>
<protein>
    <recommendedName>
        <fullName evidence="3">EF-hand domain-containing protein</fullName>
    </recommendedName>
</protein>
<dbReference type="FunFam" id="1.10.238.10:FF:000003">
    <property type="entry name" value="Calmodulin A"/>
    <property type="match status" value="1"/>
</dbReference>
<dbReference type="InterPro" id="IPR002048">
    <property type="entry name" value="EF_hand_dom"/>
</dbReference>
<dbReference type="SUPFAM" id="SSF47473">
    <property type="entry name" value="EF-hand"/>
    <property type="match status" value="1"/>
</dbReference>
<dbReference type="PROSITE" id="PS00303">
    <property type="entry name" value="S100_CABP"/>
    <property type="match status" value="1"/>
</dbReference>
<dbReference type="InterPro" id="IPR018247">
    <property type="entry name" value="EF_Hand_1_Ca_BS"/>
</dbReference>
<dbReference type="PROSITE" id="PS50222">
    <property type="entry name" value="EF_HAND_2"/>
    <property type="match status" value="3"/>
</dbReference>
<dbReference type="Gene3D" id="1.10.238.10">
    <property type="entry name" value="EF-hand"/>
    <property type="match status" value="2"/>
</dbReference>